<dbReference type="GO" id="GO:0006950">
    <property type="term" value="P:response to stress"/>
    <property type="evidence" value="ECO:0007669"/>
    <property type="project" value="TreeGrafter"/>
</dbReference>
<gene>
    <name evidence="2" type="ORF">JQS43_06330</name>
</gene>
<proteinExistence type="predicted"/>
<dbReference type="InterPro" id="IPR036388">
    <property type="entry name" value="WH-like_DNA-bd_sf"/>
</dbReference>
<evidence type="ECO:0000313" key="2">
    <source>
        <dbReference type="EMBL" id="QSB15945.1"/>
    </source>
</evidence>
<feature type="domain" description="HTH marR-type" evidence="1">
    <location>
        <begin position="10"/>
        <end position="141"/>
    </location>
</feature>
<dbReference type="Pfam" id="PF12802">
    <property type="entry name" value="MarR_2"/>
    <property type="match status" value="1"/>
</dbReference>
<evidence type="ECO:0000259" key="1">
    <source>
        <dbReference type="PROSITE" id="PS50995"/>
    </source>
</evidence>
<accession>A0A895YIX7</accession>
<sequence>MESVRGAGITDSLSLLLAKRGLLTDARLRGALGVTKLSPRHVTVLAHLEPEPTCQQQLVELLEVDPSVLVAILNDLESADLLRRRRDPTDRRRHIVELTAAGGEALATTAKVLAEVEDELFSDLSAAERGLLGELLRRVVPRSGQCQARALSAAQPGVDLPDEVHAR</sequence>
<dbReference type="InterPro" id="IPR039422">
    <property type="entry name" value="MarR/SlyA-like"/>
</dbReference>
<dbReference type="Gene3D" id="1.10.10.10">
    <property type="entry name" value="Winged helix-like DNA-binding domain superfamily/Winged helix DNA-binding domain"/>
    <property type="match status" value="1"/>
</dbReference>
<dbReference type="Proteomes" id="UP000662857">
    <property type="component" value="Chromosome"/>
</dbReference>
<name>A0A895YIX7_9ACTN</name>
<dbReference type="PROSITE" id="PS50995">
    <property type="entry name" value="HTH_MARR_2"/>
    <property type="match status" value="1"/>
</dbReference>
<dbReference type="GO" id="GO:0003700">
    <property type="term" value="F:DNA-binding transcription factor activity"/>
    <property type="evidence" value="ECO:0007669"/>
    <property type="project" value="InterPro"/>
</dbReference>
<organism evidence="2 3">
    <name type="scientific">Natronosporangium hydrolyticum</name>
    <dbReference type="NCBI Taxonomy" id="2811111"/>
    <lineage>
        <taxon>Bacteria</taxon>
        <taxon>Bacillati</taxon>
        <taxon>Actinomycetota</taxon>
        <taxon>Actinomycetes</taxon>
        <taxon>Micromonosporales</taxon>
        <taxon>Micromonosporaceae</taxon>
        <taxon>Natronosporangium</taxon>
    </lineage>
</organism>
<dbReference type="SUPFAM" id="SSF46785">
    <property type="entry name" value="Winged helix' DNA-binding domain"/>
    <property type="match status" value="1"/>
</dbReference>
<dbReference type="PANTHER" id="PTHR33164">
    <property type="entry name" value="TRANSCRIPTIONAL REGULATOR, MARR FAMILY"/>
    <property type="match status" value="1"/>
</dbReference>
<dbReference type="InterPro" id="IPR000835">
    <property type="entry name" value="HTH_MarR-typ"/>
</dbReference>
<dbReference type="InterPro" id="IPR036390">
    <property type="entry name" value="WH_DNA-bd_sf"/>
</dbReference>
<evidence type="ECO:0000313" key="3">
    <source>
        <dbReference type="Proteomes" id="UP000662857"/>
    </source>
</evidence>
<dbReference type="EMBL" id="CP070499">
    <property type="protein sequence ID" value="QSB15945.1"/>
    <property type="molecule type" value="Genomic_DNA"/>
</dbReference>
<dbReference type="RefSeq" id="WP_239678138.1">
    <property type="nucleotide sequence ID" value="NZ_CP070499.1"/>
</dbReference>
<protein>
    <submittedName>
        <fullName evidence="2">Winged helix-turn-helix transcriptional regulator</fullName>
    </submittedName>
</protein>
<dbReference type="AlphaFoldDB" id="A0A895YIX7"/>
<dbReference type="KEGG" id="nhy:JQS43_06330"/>
<dbReference type="PRINTS" id="PR00598">
    <property type="entry name" value="HTHMARR"/>
</dbReference>
<dbReference type="SMART" id="SM00347">
    <property type="entry name" value="HTH_MARR"/>
    <property type="match status" value="1"/>
</dbReference>
<dbReference type="PANTHER" id="PTHR33164:SF43">
    <property type="entry name" value="HTH-TYPE TRANSCRIPTIONAL REPRESSOR YETL"/>
    <property type="match status" value="1"/>
</dbReference>
<reference evidence="2" key="1">
    <citation type="submission" date="2021-02" db="EMBL/GenBank/DDBJ databases">
        <title>Natrosporangium hydrolyticum gen. nov., sp. nov, a haloalkaliphilic actinobacterium from a soda solonchak soil.</title>
        <authorList>
            <person name="Sorokin D.Y."/>
            <person name="Khijniak T.V."/>
            <person name="Zakharycheva A.P."/>
            <person name="Boueva O.V."/>
            <person name="Ariskina E.V."/>
            <person name="Hahnke R.L."/>
            <person name="Bunk B."/>
            <person name="Sproer C."/>
            <person name="Schumann P."/>
            <person name="Evtushenko L.I."/>
            <person name="Kublanov I.V."/>
        </authorList>
    </citation>
    <scope>NUCLEOTIDE SEQUENCE</scope>
    <source>
        <strain evidence="2">DSM 106523</strain>
    </source>
</reference>
<keyword evidence="3" id="KW-1185">Reference proteome</keyword>